<proteinExistence type="predicted"/>
<feature type="non-terminal residue" evidence="1">
    <location>
        <position position="82"/>
    </location>
</feature>
<dbReference type="Proteomes" id="UP000830395">
    <property type="component" value="Chromosome 12"/>
</dbReference>
<dbReference type="EMBL" id="CM040986">
    <property type="protein sequence ID" value="MCJ8738089.1"/>
    <property type="molecule type" value="Genomic_DNA"/>
</dbReference>
<name>A0ACC5YQX8_9TELE</name>
<keyword evidence="2" id="KW-1185">Reference proteome</keyword>
<accession>A0ACC5YQX8</accession>
<sequence>MRSLSVRCPVLFTSLCPFHSEEKSGVKKKNHVFHSVRNLQPAQAAASCTSFRSSLYSTSRQKHSTQLNTASVKLSPPCVHSL</sequence>
<organism evidence="1 2">
    <name type="scientific">Pangasius djambal</name>
    <dbReference type="NCBI Taxonomy" id="1691987"/>
    <lineage>
        <taxon>Eukaryota</taxon>
        <taxon>Metazoa</taxon>
        <taxon>Chordata</taxon>
        <taxon>Craniata</taxon>
        <taxon>Vertebrata</taxon>
        <taxon>Euteleostomi</taxon>
        <taxon>Actinopterygii</taxon>
        <taxon>Neopterygii</taxon>
        <taxon>Teleostei</taxon>
        <taxon>Ostariophysi</taxon>
        <taxon>Siluriformes</taxon>
        <taxon>Pangasiidae</taxon>
        <taxon>Pangasius</taxon>
    </lineage>
</organism>
<evidence type="ECO:0000313" key="1">
    <source>
        <dbReference type="EMBL" id="MCJ8738089.1"/>
    </source>
</evidence>
<evidence type="ECO:0000313" key="2">
    <source>
        <dbReference type="Proteomes" id="UP000830395"/>
    </source>
</evidence>
<gene>
    <name evidence="1" type="ORF">PDJAM_G00031690</name>
</gene>
<reference evidence="1" key="1">
    <citation type="submission" date="2020-02" db="EMBL/GenBank/DDBJ databases">
        <title>Genome sequencing of the panga catfish, Pangasius djambal.</title>
        <authorList>
            <person name="Wen M."/>
            <person name="Zahm M."/>
            <person name="Roques C."/>
            <person name="Cabau C."/>
            <person name="Klopp C."/>
            <person name="Donnadieu C."/>
            <person name="Jouanno E."/>
            <person name="Avarre J.-C."/>
            <person name="Campet M."/>
            <person name="Ha T."/>
            <person name="Dugue R."/>
            <person name="Lampietro C."/>
            <person name="Louis A."/>
            <person name="Herpin A."/>
            <person name="Echchiki A."/>
            <person name="Berthelot C."/>
            <person name="Parey E."/>
            <person name="Roest-Crollius H."/>
            <person name="Braasch I."/>
            <person name="Postlethwait J.H."/>
            <person name="Bobe J."/>
            <person name="Montfort J."/>
            <person name="Bouchez O."/>
            <person name="Begum T."/>
            <person name="Schartl M."/>
            <person name="Gustiano R."/>
            <person name="Guiguen Y."/>
        </authorList>
    </citation>
    <scope>NUCLEOTIDE SEQUENCE</scope>
    <source>
        <strain evidence="1">Pdj_M5554</strain>
    </source>
</reference>
<comment type="caution">
    <text evidence="1">The sequence shown here is derived from an EMBL/GenBank/DDBJ whole genome shotgun (WGS) entry which is preliminary data.</text>
</comment>
<protein>
    <submittedName>
        <fullName evidence="1">Uncharacterized protein</fullName>
    </submittedName>
</protein>